<gene>
    <name evidence="1" type="ORF">PUN28_008109</name>
</gene>
<organism evidence="1 2">
    <name type="scientific">Cardiocondyla obscurior</name>
    <dbReference type="NCBI Taxonomy" id="286306"/>
    <lineage>
        <taxon>Eukaryota</taxon>
        <taxon>Metazoa</taxon>
        <taxon>Ecdysozoa</taxon>
        <taxon>Arthropoda</taxon>
        <taxon>Hexapoda</taxon>
        <taxon>Insecta</taxon>
        <taxon>Pterygota</taxon>
        <taxon>Neoptera</taxon>
        <taxon>Endopterygota</taxon>
        <taxon>Hymenoptera</taxon>
        <taxon>Apocrita</taxon>
        <taxon>Aculeata</taxon>
        <taxon>Formicoidea</taxon>
        <taxon>Formicidae</taxon>
        <taxon>Myrmicinae</taxon>
        <taxon>Cardiocondyla</taxon>
    </lineage>
</organism>
<dbReference type="EMBL" id="JADYXP020000007">
    <property type="protein sequence ID" value="KAL0120220.1"/>
    <property type="molecule type" value="Genomic_DNA"/>
</dbReference>
<accession>A0AAW2FYD7</accession>
<comment type="caution">
    <text evidence="1">The sequence shown here is derived from an EMBL/GenBank/DDBJ whole genome shotgun (WGS) entry which is preliminary data.</text>
</comment>
<sequence length="118" mass="13059">MYAAHFTSGCKGAINRYYLGISRPIGLFFFSSGCAFVHPLSIPLDNYRCAYTITRRITSCNGTIRTAEKAGEKERERERERSPVAMTLNEIACRLFLVNGGSDDEVGRCLTVHSSSIG</sequence>
<name>A0AAW2FYD7_9HYME</name>
<protein>
    <submittedName>
        <fullName evidence="1">Uncharacterized protein</fullName>
    </submittedName>
</protein>
<dbReference type="AlphaFoldDB" id="A0AAW2FYD7"/>
<dbReference type="Proteomes" id="UP001430953">
    <property type="component" value="Unassembled WGS sequence"/>
</dbReference>
<proteinExistence type="predicted"/>
<evidence type="ECO:0000313" key="2">
    <source>
        <dbReference type="Proteomes" id="UP001430953"/>
    </source>
</evidence>
<evidence type="ECO:0000313" key="1">
    <source>
        <dbReference type="EMBL" id="KAL0120220.1"/>
    </source>
</evidence>
<reference evidence="1 2" key="1">
    <citation type="submission" date="2023-03" db="EMBL/GenBank/DDBJ databases">
        <title>High recombination rates correlate with genetic variation in Cardiocondyla obscurior ants.</title>
        <authorList>
            <person name="Errbii M."/>
        </authorList>
    </citation>
    <scope>NUCLEOTIDE SEQUENCE [LARGE SCALE GENOMIC DNA]</scope>
    <source>
        <strain evidence="1">Alpha-2009</strain>
        <tissue evidence="1">Whole body</tissue>
    </source>
</reference>
<keyword evidence="2" id="KW-1185">Reference proteome</keyword>